<proteinExistence type="inferred from homology"/>
<dbReference type="InterPro" id="IPR046887">
    <property type="entry name" value="RsmE_PUA-like"/>
</dbReference>
<dbReference type="OrthoDB" id="9815641at2"/>
<feature type="domain" description="Ribosomal RNA small subunit methyltransferase E methyltransferase" evidence="13">
    <location>
        <begin position="75"/>
        <end position="237"/>
    </location>
</feature>
<dbReference type="InterPro" id="IPR015947">
    <property type="entry name" value="PUA-like_sf"/>
</dbReference>
<dbReference type="InterPro" id="IPR029028">
    <property type="entry name" value="Alpha/beta_knot_MTases"/>
</dbReference>
<dbReference type="eggNOG" id="COG1385">
    <property type="taxonomic scope" value="Bacteria"/>
</dbReference>
<evidence type="ECO:0000256" key="8">
    <source>
        <dbReference type="ARBA" id="ARBA00022679"/>
    </source>
</evidence>
<evidence type="ECO:0000256" key="6">
    <source>
        <dbReference type="ARBA" id="ARBA00022552"/>
    </source>
</evidence>
<evidence type="ECO:0000256" key="12">
    <source>
        <dbReference type="PIRNR" id="PIRNR015601"/>
    </source>
</evidence>
<evidence type="ECO:0000256" key="3">
    <source>
        <dbReference type="ARBA" id="ARBA00012328"/>
    </source>
</evidence>
<dbReference type="GO" id="GO:0070042">
    <property type="term" value="F:rRNA (uridine-N3-)-methyltransferase activity"/>
    <property type="evidence" value="ECO:0007669"/>
    <property type="project" value="TreeGrafter"/>
</dbReference>
<dbReference type="PANTHER" id="PTHR30027">
    <property type="entry name" value="RIBOSOMAL RNA SMALL SUBUNIT METHYLTRANSFERASE E"/>
    <property type="match status" value="1"/>
</dbReference>
<dbReference type="EC" id="2.1.1.193" evidence="3 12"/>
<dbReference type="InterPro" id="IPR006700">
    <property type="entry name" value="RsmE"/>
</dbReference>
<dbReference type="KEGG" id="sdr:SCD_n02841"/>
<dbReference type="Gene3D" id="3.40.1280.10">
    <property type="match status" value="1"/>
</dbReference>
<reference evidence="15 16" key="1">
    <citation type="journal article" date="2012" name="Appl. Environ. Microbiol.">
        <title>Draft genome sequence of a psychrotolerant sulfur-oxidizing bacterium, Sulfuricella denitrificans skB26, and proteomic insights into cold adaptation.</title>
        <authorList>
            <person name="Watanabe T."/>
            <person name="Kojima H."/>
            <person name="Fukui M."/>
        </authorList>
    </citation>
    <scope>NUCLEOTIDE SEQUENCE [LARGE SCALE GENOMIC DNA]</scope>
    <source>
        <strain evidence="16">skB26</strain>
    </source>
</reference>
<dbReference type="GO" id="GO:0070475">
    <property type="term" value="P:rRNA base methylation"/>
    <property type="evidence" value="ECO:0007669"/>
    <property type="project" value="TreeGrafter"/>
</dbReference>
<evidence type="ECO:0000256" key="4">
    <source>
        <dbReference type="ARBA" id="ARBA00013673"/>
    </source>
</evidence>
<sequence length="243" mass="26275">MTTPRFYCPEILAQSAMAELPEQAAHHAARVLRLQTGDRLSVFNGCGGEGEARITEIGKRNVTVEIEGWHTVERESPLKVQLAQAISAGEKMDFTLQKAVELGIGNIQPLASERSVVRLSGERAEKRVVHWQGVVIAACEQSGRNQVPEVAPIRPLLDWLGQQDGPGLRLMLSPVGEVGLRDLPKPTGNVTLLIGPEGGLSPSEAEMAQRYGFTPVRLGARVLRTETAALAALAAMQTLWGDF</sequence>
<keyword evidence="6 12" id="KW-0698">rRNA processing</keyword>
<dbReference type="PIRSF" id="PIRSF015601">
    <property type="entry name" value="MTase_slr0722"/>
    <property type="match status" value="1"/>
</dbReference>
<dbReference type="NCBIfam" id="TIGR00046">
    <property type="entry name" value="RsmE family RNA methyltransferase"/>
    <property type="match status" value="1"/>
</dbReference>
<evidence type="ECO:0000313" key="16">
    <source>
        <dbReference type="Proteomes" id="UP000015559"/>
    </source>
</evidence>
<dbReference type="GO" id="GO:0005737">
    <property type="term" value="C:cytoplasm"/>
    <property type="evidence" value="ECO:0007669"/>
    <property type="project" value="UniProtKB-SubCell"/>
</dbReference>
<keyword evidence="7 12" id="KW-0489">Methyltransferase</keyword>
<dbReference type="SUPFAM" id="SSF75217">
    <property type="entry name" value="alpha/beta knot"/>
    <property type="match status" value="1"/>
</dbReference>
<dbReference type="STRING" id="1163617.SCD_n02841"/>
<dbReference type="PANTHER" id="PTHR30027:SF3">
    <property type="entry name" value="16S RRNA (URACIL(1498)-N(3))-METHYLTRANSFERASE"/>
    <property type="match status" value="1"/>
</dbReference>
<keyword evidence="9 12" id="KW-0949">S-adenosyl-L-methionine</keyword>
<dbReference type="InterPro" id="IPR029026">
    <property type="entry name" value="tRNA_m1G_MTases_N"/>
</dbReference>
<dbReference type="InterPro" id="IPR046886">
    <property type="entry name" value="RsmE_MTase_dom"/>
</dbReference>
<protein>
    <recommendedName>
        <fullName evidence="4 12">Ribosomal RNA small subunit methyltransferase E</fullName>
        <ecNumber evidence="3 12">2.1.1.193</ecNumber>
    </recommendedName>
</protein>
<dbReference type="AlphaFoldDB" id="S6ABB6"/>
<keyword evidence="16" id="KW-1185">Reference proteome</keyword>
<evidence type="ECO:0000256" key="1">
    <source>
        <dbReference type="ARBA" id="ARBA00004496"/>
    </source>
</evidence>
<gene>
    <name evidence="15" type="ORF">SCD_n02841</name>
</gene>
<dbReference type="Pfam" id="PF04452">
    <property type="entry name" value="Methyltrans_RNA"/>
    <property type="match status" value="1"/>
</dbReference>
<evidence type="ECO:0000259" key="14">
    <source>
        <dbReference type="Pfam" id="PF20260"/>
    </source>
</evidence>
<comment type="catalytic activity">
    <reaction evidence="11 12">
        <text>uridine(1498) in 16S rRNA + S-adenosyl-L-methionine = N(3)-methyluridine(1498) in 16S rRNA + S-adenosyl-L-homocysteine + H(+)</text>
        <dbReference type="Rhea" id="RHEA:42920"/>
        <dbReference type="Rhea" id="RHEA-COMP:10283"/>
        <dbReference type="Rhea" id="RHEA-COMP:10284"/>
        <dbReference type="ChEBI" id="CHEBI:15378"/>
        <dbReference type="ChEBI" id="CHEBI:57856"/>
        <dbReference type="ChEBI" id="CHEBI:59789"/>
        <dbReference type="ChEBI" id="CHEBI:65315"/>
        <dbReference type="ChEBI" id="CHEBI:74502"/>
        <dbReference type="EC" id="2.1.1.193"/>
    </reaction>
</comment>
<dbReference type="SUPFAM" id="SSF88697">
    <property type="entry name" value="PUA domain-like"/>
    <property type="match status" value="1"/>
</dbReference>
<evidence type="ECO:0000256" key="11">
    <source>
        <dbReference type="ARBA" id="ARBA00047944"/>
    </source>
</evidence>
<evidence type="ECO:0000256" key="2">
    <source>
        <dbReference type="ARBA" id="ARBA00005528"/>
    </source>
</evidence>
<dbReference type="HOGENOM" id="CLU_067442_5_1_4"/>
<dbReference type="Pfam" id="PF20260">
    <property type="entry name" value="PUA_4"/>
    <property type="match status" value="1"/>
</dbReference>
<organism evidence="15 16">
    <name type="scientific">Sulfuricella denitrificans (strain DSM 22764 / NBRC 105220 / skB26)</name>
    <dbReference type="NCBI Taxonomy" id="1163617"/>
    <lineage>
        <taxon>Bacteria</taxon>
        <taxon>Pseudomonadati</taxon>
        <taxon>Pseudomonadota</taxon>
        <taxon>Betaproteobacteria</taxon>
        <taxon>Nitrosomonadales</taxon>
        <taxon>Sulfuricellaceae</taxon>
        <taxon>Sulfuricella</taxon>
    </lineage>
</organism>
<dbReference type="RefSeq" id="WP_009207399.1">
    <property type="nucleotide sequence ID" value="NC_022357.1"/>
</dbReference>
<comment type="subcellular location">
    <subcellularLocation>
        <location evidence="1 12">Cytoplasm</location>
    </subcellularLocation>
</comment>
<comment type="function">
    <text evidence="10 12">Specifically methylates the N3 position of the uracil ring of uridine 1498 (m3U1498) in 16S rRNA. Acts on the fully assembled 30S ribosomal subunit.</text>
</comment>
<feature type="domain" description="Ribosomal RNA small subunit methyltransferase E PUA-like" evidence="14">
    <location>
        <begin position="20"/>
        <end position="67"/>
    </location>
</feature>
<keyword evidence="5 12" id="KW-0963">Cytoplasm</keyword>
<name>S6ABB6_SULDS</name>
<dbReference type="EMBL" id="AP013066">
    <property type="protein sequence ID" value="BAN36640.1"/>
    <property type="molecule type" value="Genomic_DNA"/>
</dbReference>
<dbReference type="CDD" id="cd18084">
    <property type="entry name" value="RsmE-like"/>
    <property type="match status" value="1"/>
</dbReference>
<evidence type="ECO:0000256" key="9">
    <source>
        <dbReference type="ARBA" id="ARBA00022691"/>
    </source>
</evidence>
<accession>S6ABB6</accession>
<dbReference type="Gene3D" id="2.40.240.20">
    <property type="entry name" value="Hypothetical PUA domain-like, domain 1"/>
    <property type="match status" value="1"/>
</dbReference>
<evidence type="ECO:0000259" key="13">
    <source>
        <dbReference type="Pfam" id="PF04452"/>
    </source>
</evidence>
<dbReference type="Proteomes" id="UP000015559">
    <property type="component" value="Chromosome"/>
</dbReference>
<dbReference type="NCBIfam" id="NF008692">
    <property type="entry name" value="PRK11713.1-5"/>
    <property type="match status" value="1"/>
</dbReference>
<keyword evidence="8 12" id="KW-0808">Transferase</keyword>
<comment type="similarity">
    <text evidence="2 12">Belongs to the RNA methyltransferase RsmE family.</text>
</comment>
<evidence type="ECO:0000256" key="7">
    <source>
        <dbReference type="ARBA" id="ARBA00022603"/>
    </source>
</evidence>
<evidence type="ECO:0000256" key="10">
    <source>
        <dbReference type="ARBA" id="ARBA00025699"/>
    </source>
</evidence>
<evidence type="ECO:0000256" key="5">
    <source>
        <dbReference type="ARBA" id="ARBA00022490"/>
    </source>
</evidence>
<evidence type="ECO:0000313" key="15">
    <source>
        <dbReference type="EMBL" id="BAN36640.1"/>
    </source>
</evidence>